<keyword evidence="2" id="KW-1185">Reference proteome</keyword>
<dbReference type="HOGENOM" id="CLU_3078443_0_0_9"/>
<evidence type="ECO:0000313" key="1">
    <source>
        <dbReference type="EMBL" id="EEG29972.1"/>
    </source>
</evidence>
<gene>
    <name evidence="1" type="ORF">CLOSTMETH_02401</name>
</gene>
<dbReference type="Proteomes" id="UP000003340">
    <property type="component" value="Unassembled WGS sequence"/>
</dbReference>
<reference evidence="1 2" key="1">
    <citation type="submission" date="2009-01" db="EMBL/GenBank/DDBJ databases">
        <authorList>
            <person name="Fulton L."/>
            <person name="Clifton S."/>
            <person name="Fulton B."/>
            <person name="Xu J."/>
            <person name="Minx P."/>
            <person name="Pepin K.H."/>
            <person name="Johnson M."/>
            <person name="Bhonagiri V."/>
            <person name="Nash W.E."/>
            <person name="Mardis E.R."/>
            <person name="Wilson R.K."/>
        </authorList>
    </citation>
    <scope>NUCLEOTIDE SEQUENCE [LARGE SCALE GENOMIC DNA]</scope>
    <source>
        <strain evidence="1 2">DSM 5476</strain>
    </source>
</reference>
<dbReference type="EMBL" id="ACEC01000079">
    <property type="protein sequence ID" value="EEG29972.1"/>
    <property type="molecule type" value="Genomic_DNA"/>
</dbReference>
<reference evidence="1 2" key="2">
    <citation type="submission" date="2009-02" db="EMBL/GenBank/DDBJ databases">
        <title>Draft genome sequence of Clostridium methylpentosum (DSM 5476).</title>
        <authorList>
            <person name="Sudarsanam P."/>
            <person name="Ley R."/>
            <person name="Guruge J."/>
            <person name="Turnbaugh P.J."/>
            <person name="Mahowald M."/>
            <person name="Liep D."/>
            <person name="Gordon J."/>
        </authorList>
    </citation>
    <scope>NUCLEOTIDE SEQUENCE [LARGE SCALE GENOMIC DNA]</scope>
    <source>
        <strain evidence="1 2">DSM 5476</strain>
    </source>
</reference>
<sequence length="52" mass="6189">MFLQLLKKFKPPIWAAYLPGFNAYNEHVKQRRYPPSAVRFAAELRRKENALL</sequence>
<name>C0EEW2_9FIRM</name>
<dbReference type="STRING" id="537013.CLOSTMETH_02401"/>
<accession>C0EEW2</accession>
<proteinExistence type="predicted"/>
<protein>
    <submittedName>
        <fullName evidence="1">Uncharacterized protein</fullName>
    </submittedName>
</protein>
<organism evidence="1 2">
    <name type="scientific">[Clostridium] methylpentosum DSM 5476</name>
    <dbReference type="NCBI Taxonomy" id="537013"/>
    <lineage>
        <taxon>Bacteria</taxon>
        <taxon>Bacillati</taxon>
        <taxon>Bacillota</taxon>
        <taxon>Clostridia</taxon>
        <taxon>Eubacteriales</taxon>
        <taxon>Oscillospiraceae</taxon>
        <taxon>Oscillospiraceae incertae sedis</taxon>
    </lineage>
</organism>
<evidence type="ECO:0000313" key="2">
    <source>
        <dbReference type="Proteomes" id="UP000003340"/>
    </source>
</evidence>
<comment type="caution">
    <text evidence="1">The sequence shown here is derived from an EMBL/GenBank/DDBJ whole genome shotgun (WGS) entry which is preliminary data.</text>
</comment>
<dbReference type="AlphaFoldDB" id="C0EEW2"/>